<sequence length="126" mass="14143">MGILIRRSDGLRIRVTGTGVDGDPIGEVIDDQDSIVTVRRLNLAERDAYYRAQKSGKIEVAVIKHHNGVIKTQRYWSPSSGKRSVAPQRSSLRSNKSSTTYRVVEIESQFSVRIGTKHLDFPKGLY</sequence>
<dbReference type="EMBL" id="MFKO01000002">
    <property type="protein sequence ID" value="OGG41775.1"/>
    <property type="molecule type" value="Genomic_DNA"/>
</dbReference>
<proteinExistence type="predicted"/>
<name>A0A1F6BXT3_9BACT</name>
<evidence type="ECO:0000313" key="3">
    <source>
        <dbReference type="Proteomes" id="UP000176322"/>
    </source>
</evidence>
<evidence type="ECO:0000256" key="1">
    <source>
        <dbReference type="SAM" id="MobiDB-lite"/>
    </source>
</evidence>
<reference evidence="2 3" key="1">
    <citation type="journal article" date="2016" name="Nat. Commun.">
        <title>Thousands of microbial genomes shed light on interconnected biogeochemical processes in an aquifer system.</title>
        <authorList>
            <person name="Anantharaman K."/>
            <person name="Brown C.T."/>
            <person name="Hug L.A."/>
            <person name="Sharon I."/>
            <person name="Castelle C.J."/>
            <person name="Probst A.J."/>
            <person name="Thomas B.C."/>
            <person name="Singh A."/>
            <person name="Wilkins M.J."/>
            <person name="Karaoz U."/>
            <person name="Brodie E.L."/>
            <person name="Williams K.H."/>
            <person name="Hubbard S.S."/>
            <person name="Banfield J.F."/>
        </authorList>
    </citation>
    <scope>NUCLEOTIDE SEQUENCE [LARGE SCALE GENOMIC DNA]</scope>
</reference>
<comment type="caution">
    <text evidence="2">The sequence shown here is derived from an EMBL/GenBank/DDBJ whole genome shotgun (WGS) entry which is preliminary data.</text>
</comment>
<protein>
    <submittedName>
        <fullName evidence="2">Uncharacterized protein</fullName>
    </submittedName>
</protein>
<dbReference type="AlphaFoldDB" id="A0A1F6BXT3"/>
<gene>
    <name evidence="2" type="ORF">A2837_00995</name>
</gene>
<feature type="region of interest" description="Disordered" evidence="1">
    <location>
        <begin position="76"/>
        <end position="98"/>
    </location>
</feature>
<dbReference type="Proteomes" id="UP000176322">
    <property type="component" value="Unassembled WGS sequence"/>
</dbReference>
<dbReference type="STRING" id="1798475.A2837_00995"/>
<accession>A0A1F6BXT3</accession>
<organism evidence="2 3">
    <name type="scientific">Candidatus Kaiserbacteria bacterium RIFCSPHIGHO2_01_FULL_46_22</name>
    <dbReference type="NCBI Taxonomy" id="1798475"/>
    <lineage>
        <taxon>Bacteria</taxon>
        <taxon>Candidatus Kaiseribacteriota</taxon>
    </lineage>
</organism>
<evidence type="ECO:0000313" key="2">
    <source>
        <dbReference type="EMBL" id="OGG41775.1"/>
    </source>
</evidence>